<dbReference type="InterPro" id="IPR000209">
    <property type="entry name" value="Peptidase_S8/S53_dom"/>
</dbReference>
<dbReference type="GO" id="GO:0005576">
    <property type="term" value="C:extracellular region"/>
    <property type="evidence" value="ECO:0007669"/>
    <property type="project" value="UniProtKB-SubCell"/>
</dbReference>
<accession>A0A387B9S6</accession>
<evidence type="ECO:0000256" key="9">
    <source>
        <dbReference type="PIRSR" id="PIRSR615500-1"/>
    </source>
</evidence>
<name>A0A387B9S6_9MICO</name>
<dbReference type="InterPro" id="IPR045051">
    <property type="entry name" value="SBT"/>
</dbReference>
<keyword evidence="6 10" id="KW-0378">Hydrolase</keyword>
<dbReference type="PROSITE" id="PS00136">
    <property type="entry name" value="SUBTILASE_ASP"/>
    <property type="match status" value="1"/>
</dbReference>
<evidence type="ECO:0000256" key="5">
    <source>
        <dbReference type="ARBA" id="ARBA00022729"/>
    </source>
</evidence>
<dbReference type="PRINTS" id="PR00723">
    <property type="entry name" value="SUBTILISIN"/>
</dbReference>
<feature type="signal peptide" evidence="12">
    <location>
        <begin position="1"/>
        <end position="20"/>
    </location>
</feature>
<feature type="active site" description="Charge relay system" evidence="9 10">
    <location>
        <position position="234"/>
    </location>
</feature>
<dbReference type="GO" id="GO:0004252">
    <property type="term" value="F:serine-type endopeptidase activity"/>
    <property type="evidence" value="ECO:0007669"/>
    <property type="project" value="UniProtKB-UniRule"/>
</dbReference>
<dbReference type="Pfam" id="PF17766">
    <property type="entry name" value="fn3_6"/>
    <property type="match status" value="1"/>
</dbReference>
<dbReference type="Gene3D" id="3.40.50.200">
    <property type="entry name" value="Peptidase S8/S53 domain"/>
    <property type="match status" value="1"/>
</dbReference>
<evidence type="ECO:0000313" key="16">
    <source>
        <dbReference type="EMBL" id="AYF99137.1"/>
    </source>
</evidence>
<dbReference type="PANTHER" id="PTHR10795">
    <property type="entry name" value="PROPROTEIN CONVERTASE SUBTILISIN/KEXIN"/>
    <property type="match status" value="1"/>
</dbReference>
<keyword evidence="3" id="KW-0964">Secreted</keyword>
<evidence type="ECO:0000256" key="4">
    <source>
        <dbReference type="ARBA" id="ARBA00022670"/>
    </source>
</evidence>
<evidence type="ECO:0000256" key="12">
    <source>
        <dbReference type="SAM" id="SignalP"/>
    </source>
</evidence>
<comment type="subcellular location">
    <subcellularLocation>
        <location evidence="1">Secreted</location>
    </subcellularLocation>
</comment>
<dbReference type="RefSeq" id="WP_120763506.1">
    <property type="nucleotide sequence ID" value="NZ_CP032630.1"/>
</dbReference>
<evidence type="ECO:0000256" key="2">
    <source>
        <dbReference type="ARBA" id="ARBA00011073"/>
    </source>
</evidence>
<evidence type="ECO:0000256" key="11">
    <source>
        <dbReference type="RuleBase" id="RU003355"/>
    </source>
</evidence>
<reference evidence="17" key="1">
    <citation type="submission" date="2018-09" db="EMBL/GenBank/DDBJ databases">
        <title>Genome sequencing of strain 2DFWR-13.</title>
        <authorList>
            <person name="Heo J."/>
            <person name="Kim S.-J."/>
            <person name="Kwon S.-W."/>
        </authorList>
    </citation>
    <scope>NUCLEOTIDE SEQUENCE [LARGE SCALE GENOMIC DNA]</scope>
    <source>
        <strain evidence="17">2DFWR-13</strain>
    </source>
</reference>
<feature type="domain" description="PA" evidence="14">
    <location>
        <begin position="467"/>
        <end position="544"/>
    </location>
</feature>
<keyword evidence="4 10" id="KW-0645">Protease</keyword>
<dbReference type="InterPro" id="IPR023827">
    <property type="entry name" value="Peptidase_S8_Asp-AS"/>
</dbReference>
<dbReference type="EMBL" id="CP032630">
    <property type="protein sequence ID" value="AYF99137.1"/>
    <property type="molecule type" value="Genomic_DNA"/>
</dbReference>
<dbReference type="SUPFAM" id="SSF52025">
    <property type="entry name" value="PA domain"/>
    <property type="match status" value="1"/>
</dbReference>
<dbReference type="InterPro" id="IPR036852">
    <property type="entry name" value="Peptidase_S8/S53_dom_sf"/>
</dbReference>
<dbReference type="InterPro" id="IPR046450">
    <property type="entry name" value="PA_dom_sf"/>
</dbReference>
<feature type="active site" description="Charge relay system" evidence="9 10">
    <location>
        <position position="628"/>
    </location>
</feature>
<dbReference type="Pfam" id="PF00082">
    <property type="entry name" value="Peptidase_S8"/>
    <property type="match status" value="1"/>
</dbReference>
<dbReference type="PROSITE" id="PS51892">
    <property type="entry name" value="SUBTILASE"/>
    <property type="match status" value="1"/>
</dbReference>
<feature type="domain" description="Peptidase S8/S53" evidence="13">
    <location>
        <begin position="225"/>
        <end position="661"/>
    </location>
</feature>
<evidence type="ECO:0000259" key="14">
    <source>
        <dbReference type="Pfam" id="PF02225"/>
    </source>
</evidence>
<dbReference type="AlphaFoldDB" id="A0A387B9S6"/>
<comment type="similarity">
    <text evidence="2 10 11">Belongs to the peptidase S8 family.</text>
</comment>
<dbReference type="InterPro" id="IPR003137">
    <property type="entry name" value="PA_domain"/>
</dbReference>
<dbReference type="CDD" id="cd04852">
    <property type="entry name" value="Peptidases_S8_3"/>
    <property type="match status" value="1"/>
</dbReference>
<dbReference type="PROSITE" id="PS00138">
    <property type="entry name" value="SUBTILASE_SER"/>
    <property type="match status" value="1"/>
</dbReference>
<proteinExistence type="inferred from homology"/>
<keyword evidence="8" id="KW-0325">Glycoprotein</keyword>
<dbReference type="InterPro" id="IPR041469">
    <property type="entry name" value="Subtilisin-like_FN3"/>
</dbReference>
<dbReference type="Proteomes" id="UP000278886">
    <property type="component" value="Chromosome"/>
</dbReference>
<dbReference type="KEGG" id="lyd:D7I47_13295"/>
<dbReference type="Pfam" id="PF02225">
    <property type="entry name" value="PA"/>
    <property type="match status" value="1"/>
</dbReference>
<dbReference type="Gene3D" id="2.60.40.2310">
    <property type="match status" value="1"/>
</dbReference>
<feature type="domain" description="Subtilisin-like protease fibronectin type-III" evidence="15">
    <location>
        <begin position="714"/>
        <end position="810"/>
    </location>
</feature>
<keyword evidence="17" id="KW-1185">Reference proteome</keyword>
<dbReference type="OrthoDB" id="614750at2"/>
<organism evidence="16 17">
    <name type="scientific">Protaetiibacter intestinalis</name>
    <dbReference type="NCBI Taxonomy" id="2419774"/>
    <lineage>
        <taxon>Bacteria</taxon>
        <taxon>Bacillati</taxon>
        <taxon>Actinomycetota</taxon>
        <taxon>Actinomycetes</taxon>
        <taxon>Micrococcales</taxon>
        <taxon>Microbacteriaceae</taxon>
        <taxon>Protaetiibacter</taxon>
    </lineage>
</organism>
<keyword evidence="5 12" id="KW-0732">Signal</keyword>
<gene>
    <name evidence="16" type="ORF">D7I47_13295</name>
</gene>
<dbReference type="InterPro" id="IPR023828">
    <property type="entry name" value="Peptidase_S8_Ser-AS"/>
</dbReference>
<sequence>MSVLAASALVTGAIAGPAYAADPGSGFTATTVTPEAPPLDLARSKSGQLAESDDALLARSDATVIPVMVKVDIDPVASYAGGIEGYAATSPEVTGKELSLSDPAVKKYLDYVNQVIAETRDSIVAAVPSAKTITTYAVAYGGLAMTVKARDAKTVLGVEGVAAVQDNSLRHLPTSDTGSLSASASAVSAAGAAVAAGGSTIDNDASTFIGADAVWPSLGGRDKAGKGVIVGVIDTGIWPEHPMLADNGLPKPAGGPWACEFGQGGDAAFACNDKLVGAYAFLDTYQSLNAIGAEDFCSDAGCSARDSDGHGTHTATTAAGDYVSSAPIFGVDRGPVSGIAPGASVIAYRALGPLGGYTSDLLAAVQQAIVDKVDVINYSVSGSASVYTDAVELAFLDAYAAGISVNASAGNDGPGESTANHAGPWVTTVGASTFDRQFASTLTLTSTDGATYSKAGSTLTQGVTDTPVVLAASVPGYAGGAACLEPFAAGSVTGQVVVCARGTNGRVEKGYNALQGGAAGMILYNPVASDVETDNHFLPAIHLEGPNDELLAFLGAHPGITATWAEGQSTAAQGDVMAGFSSRGPIGEFLKPDITAPGVQILAGLTPASTDLATGPQGELFQAIAGTSMSSPHAAGVSALVIAAHPNWTPGQVKSALMTSSLQSVTNPDGSPAGVFDRGAGSIRADRAVSPTLTISETAADFLASAADPLGRHDLNIPSVLIDPLPGAAVVKRTVTNVSGKAQTFTAKGTLAGGAQVIVTPAYFTLAPGASKTLTIVLSGINVDEGWHEGQITITASRKGVTPVVLPVAVNVGEASLALAQSCTPTEIKRSKTTTCTVTASSTMPVDVQATIDVLANPLLKVTKVTAPATKRPLGATWTGTLTAAQPPTIDAIDAVDPGDTASGGYLPLSLFGVAPIAGVDDESITNFTVSDFVYGGEVYNRIGVVSNGYVVIGGGDAGDVEYAPPASFPDAATPNNVIAPFWTDLNPAAGGALRVGTLTDGTNDFLVIEWEDVPSWSDGGENSFQVWIQLGTAENQWITYGGDLTADSSVGSLSGAENRDGTSGVTIADVDPESAYVLHTSPPTAGGAVTFDYTLKGLLRGTWSTAATLRSDALDTIPVEVTKIKVK</sequence>
<evidence type="ECO:0000259" key="15">
    <source>
        <dbReference type="Pfam" id="PF17766"/>
    </source>
</evidence>
<evidence type="ECO:0000313" key="17">
    <source>
        <dbReference type="Proteomes" id="UP000278886"/>
    </source>
</evidence>
<protein>
    <submittedName>
        <fullName evidence="16">Serine protease</fullName>
    </submittedName>
</protein>
<feature type="chain" id="PRO_5017437436" evidence="12">
    <location>
        <begin position="21"/>
        <end position="1128"/>
    </location>
</feature>
<evidence type="ECO:0000256" key="1">
    <source>
        <dbReference type="ARBA" id="ARBA00004613"/>
    </source>
</evidence>
<feature type="active site" description="Charge relay system" evidence="9 10">
    <location>
        <position position="310"/>
    </location>
</feature>
<dbReference type="InterPro" id="IPR015500">
    <property type="entry name" value="Peptidase_S8_subtilisin-rel"/>
</dbReference>
<dbReference type="InterPro" id="IPR034197">
    <property type="entry name" value="Peptidases_S8_3"/>
</dbReference>
<evidence type="ECO:0000256" key="6">
    <source>
        <dbReference type="ARBA" id="ARBA00022801"/>
    </source>
</evidence>
<dbReference type="SUPFAM" id="SSF52743">
    <property type="entry name" value="Subtilisin-like"/>
    <property type="match status" value="1"/>
</dbReference>
<evidence type="ECO:0000256" key="8">
    <source>
        <dbReference type="ARBA" id="ARBA00023180"/>
    </source>
</evidence>
<keyword evidence="7 10" id="KW-0720">Serine protease</keyword>
<dbReference type="CDD" id="cd02120">
    <property type="entry name" value="PA_subtilisin_like"/>
    <property type="match status" value="1"/>
</dbReference>
<evidence type="ECO:0000259" key="13">
    <source>
        <dbReference type="Pfam" id="PF00082"/>
    </source>
</evidence>
<evidence type="ECO:0000256" key="7">
    <source>
        <dbReference type="ARBA" id="ARBA00022825"/>
    </source>
</evidence>
<dbReference type="GO" id="GO:0006508">
    <property type="term" value="P:proteolysis"/>
    <property type="evidence" value="ECO:0007669"/>
    <property type="project" value="UniProtKB-KW"/>
</dbReference>
<dbReference type="Gene3D" id="3.50.30.30">
    <property type="match status" value="1"/>
</dbReference>
<evidence type="ECO:0000256" key="3">
    <source>
        <dbReference type="ARBA" id="ARBA00022525"/>
    </source>
</evidence>
<evidence type="ECO:0000256" key="10">
    <source>
        <dbReference type="PROSITE-ProRule" id="PRU01240"/>
    </source>
</evidence>